<feature type="region of interest" description="Disordered" evidence="5">
    <location>
        <begin position="1"/>
        <end position="66"/>
    </location>
</feature>
<keyword evidence="1" id="KW-0479">Metal-binding</keyword>
<dbReference type="GO" id="GO:0008270">
    <property type="term" value="F:zinc ion binding"/>
    <property type="evidence" value="ECO:0007669"/>
    <property type="project" value="UniProtKB-KW"/>
</dbReference>
<reference evidence="7" key="1">
    <citation type="submission" date="2021-06" db="EMBL/GenBank/DDBJ databases">
        <authorList>
            <person name="Hodson N. C."/>
            <person name="Mongue J. A."/>
            <person name="Jaron S. K."/>
        </authorList>
    </citation>
    <scope>NUCLEOTIDE SEQUENCE</scope>
</reference>
<feature type="compositionally biased region" description="Polar residues" evidence="5">
    <location>
        <begin position="836"/>
        <end position="852"/>
    </location>
</feature>
<evidence type="ECO:0000256" key="4">
    <source>
        <dbReference type="PROSITE-ProRule" id="PRU01371"/>
    </source>
</evidence>
<feature type="compositionally biased region" description="Low complexity" evidence="5">
    <location>
        <begin position="170"/>
        <end position="200"/>
    </location>
</feature>
<accession>A0A8J2K829</accession>
<dbReference type="Pfam" id="PF13913">
    <property type="entry name" value="zf-C2HC_2"/>
    <property type="match status" value="2"/>
</dbReference>
<feature type="region of interest" description="Disordered" evidence="5">
    <location>
        <begin position="579"/>
        <end position="599"/>
    </location>
</feature>
<dbReference type="OrthoDB" id="10066537at2759"/>
<evidence type="ECO:0000256" key="1">
    <source>
        <dbReference type="ARBA" id="ARBA00022723"/>
    </source>
</evidence>
<feature type="region of interest" description="Disordered" evidence="5">
    <location>
        <begin position="538"/>
        <end position="565"/>
    </location>
</feature>
<feature type="region of interest" description="Disordered" evidence="5">
    <location>
        <begin position="831"/>
        <end position="852"/>
    </location>
</feature>
<keyword evidence="8" id="KW-1185">Reference proteome</keyword>
<protein>
    <recommendedName>
        <fullName evidence="6">C2HC/C3H-type domain-containing protein</fullName>
    </recommendedName>
</protein>
<evidence type="ECO:0000256" key="5">
    <source>
        <dbReference type="SAM" id="MobiDB-lite"/>
    </source>
</evidence>
<sequence length="888" mass="98182">MDSLVLHRTDSNSSSLKSGSEKENEENIPTWKVPLTSSLIGKSRHQDDDKSKRDSTIPKKAQISPELAEDEATAQLIQILLPCIICNRTFSPEALERHAKICASVNIKDPKRQNRGTFDSSEQRKKDTKIADFIPPPVMDSNGEFVRTGSRRFRDSFSRGSKNRSSLGKTSTTTITTAVTTTTTTTNNSPNITTSSSIPTWKRGHTSPVKAAPPTTLEISKHIEPYESNSEFGSEESQDTDSKCGRTVPSYARALSPSEDCPYCGRNFVIKAYDRHVKFCQDVYIRKQYEHQPVPKEKEEAMERQELRTKYKPLKGSTSCGSLRSMSPPKDFPSMMAMKFYGFMNKTFNRNNFKKSNESLTNSCYGDFTRSMRKSSPAPSVASTITNNHKPLMYQRSNTTMHSIKGSPVMRVNTSSNIPKRTKSIENLNLANVTSSGYGQQHTSNNSSNSFTRNSKTRSSLHKNFFRNSSKRVEPEGTENTSSSGSPGALIITPMSFYSKGKNYSSMMESQEDARQKQLQNNIPNNNLLQHNTMLMNRNNSQSHHGNHEDMRKKSPLLNSDPTYDPYEKAARQFEELLKSQPARNNENKQSNRSQARKVGLDRAFRSVADPFMPEFNDEERKVAPSMTQSLMTQSMNNNHSGFGSGFSKPQNNVKTEVNSFVFNSSDDSYWDQILKKNNVKSSTSSQETQDDSQTTTDSDNGKSRAVSNISSVDSAFSRTDGADLEFEALETLVSLGDVPPSSVSSQGGGGGGPVVLPAVIDSNKPSYPSRRGSSSTILSPLSSTNCQHNDGNPGMSKAMSPDSPRLPQLPNTQQQENNSLFSSLYASRDKAGDANKTNGLSKSGGSENSANNHGSVTVAKFCHECGTQYPTSTAKFCPECGERRVMK</sequence>
<feature type="compositionally biased region" description="Basic residues" evidence="5">
    <location>
        <begin position="455"/>
        <end position="465"/>
    </location>
</feature>
<feature type="compositionally biased region" description="Low complexity" evidence="5">
    <location>
        <begin position="774"/>
        <end position="785"/>
    </location>
</feature>
<proteinExistence type="predicted"/>
<comment type="caution">
    <text evidence="7">The sequence shown here is derived from an EMBL/GenBank/DDBJ whole genome shotgun (WGS) entry which is preliminary data.</text>
</comment>
<keyword evidence="3" id="KW-0862">Zinc</keyword>
<feature type="compositionally biased region" description="Basic and acidic residues" evidence="5">
    <location>
        <begin position="121"/>
        <end position="130"/>
    </location>
</feature>
<dbReference type="EMBL" id="CAJVCH010271646">
    <property type="protein sequence ID" value="CAG7734565.1"/>
    <property type="molecule type" value="Genomic_DNA"/>
</dbReference>
<feature type="compositionally biased region" description="Low complexity" evidence="5">
    <location>
        <begin position="443"/>
        <end position="454"/>
    </location>
</feature>
<gene>
    <name evidence="7" type="ORF">AFUS01_LOCUS22948</name>
</gene>
<feature type="compositionally biased region" description="Basic and acidic residues" evidence="5">
    <location>
        <begin position="44"/>
        <end position="57"/>
    </location>
</feature>
<evidence type="ECO:0000313" key="8">
    <source>
        <dbReference type="Proteomes" id="UP000708208"/>
    </source>
</evidence>
<feature type="domain" description="C2HC/C3H-type" evidence="6">
    <location>
        <begin position="79"/>
        <end position="108"/>
    </location>
</feature>
<feature type="region of interest" description="Disordered" evidence="5">
    <location>
        <begin position="741"/>
        <end position="816"/>
    </location>
</feature>
<feature type="region of interest" description="Disordered" evidence="5">
    <location>
        <begin position="680"/>
        <end position="709"/>
    </location>
</feature>
<dbReference type="AlphaFoldDB" id="A0A8J2K829"/>
<feature type="region of interest" description="Disordered" evidence="5">
    <location>
        <begin position="110"/>
        <end position="219"/>
    </location>
</feature>
<name>A0A8J2K829_9HEXA</name>
<feature type="compositionally biased region" description="Low complexity" evidence="5">
    <location>
        <begin position="682"/>
        <end position="699"/>
    </location>
</feature>
<evidence type="ECO:0000259" key="6">
    <source>
        <dbReference type="PROSITE" id="PS52027"/>
    </source>
</evidence>
<keyword evidence="2 4" id="KW-0863">Zinc-finger</keyword>
<dbReference type="PROSITE" id="PS52027">
    <property type="entry name" value="ZF_C2HC_C3H"/>
    <property type="match status" value="1"/>
</dbReference>
<feature type="region of interest" description="Disordered" evidence="5">
    <location>
        <begin position="435"/>
        <end position="490"/>
    </location>
</feature>
<organism evidence="7 8">
    <name type="scientific">Allacma fusca</name>
    <dbReference type="NCBI Taxonomy" id="39272"/>
    <lineage>
        <taxon>Eukaryota</taxon>
        <taxon>Metazoa</taxon>
        <taxon>Ecdysozoa</taxon>
        <taxon>Arthropoda</taxon>
        <taxon>Hexapoda</taxon>
        <taxon>Collembola</taxon>
        <taxon>Symphypleona</taxon>
        <taxon>Sminthuridae</taxon>
        <taxon>Allacma</taxon>
    </lineage>
</organism>
<evidence type="ECO:0000256" key="2">
    <source>
        <dbReference type="ARBA" id="ARBA00022771"/>
    </source>
</evidence>
<evidence type="ECO:0000313" key="7">
    <source>
        <dbReference type="EMBL" id="CAG7734565.1"/>
    </source>
</evidence>
<dbReference type="InterPro" id="IPR049899">
    <property type="entry name" value="Znf_C2HC_C3H"/>
</dbReference>
<dbReference type="Proteomes" id="UP000708208">
    <property type="component" value="Unassembled WGS sequence"/>
</dbReference>
<feature type="compositionally biased region" description="Polar residues" evidence="5">
    <location>
        <begin position="582"/>
        <end position="594"/>
    </location>
</feature>
<evidence type="ECO:0000256" key="3">
    <source>
        <dbReference type="ARBA" id="ARBA00022833"/>
    </source>
</evidence>
<feature type="compositionally biased region" description="Basic and acidic residues" evidence="5">
    <location>
        <begin position="1"/>
        <end position="10"/>
    </location>
</feature>